<dbReference type="Pfam" id="PF01471">
    <property type="entry name" value="PG_binding_1"/>
    <property type="match status" value="1"/>
</dbReference>
<reference evidence="2 3" key="1">
    <citation type="journal article" date="2006" name="Proc. Natl. Acad. Sci. U.S.A.">
        <title>Evolution of sensory complexity recorded in a myxobacterial genome.</title>
        <authorList>
            <person name="Goldman B.S."/>
            <person name="Nierman W.C."/>
            <person name="Kaiser D."/>
            <person name="Slater S.C."/>
            <person name="Durkin A.S."/>
            <person name="Eisen J.A."/>
            <person name="Ronning C.M."/>
            <person name="Barbazuk W.B."/>
            <person name="Blanchard M."/>
            <person name="Field C."/>
            <person name="Halling C."/>
            <person name="Hinkle G."/>
            <person name="Iartchuk O."/>
            <person name="Kim H.S."/>
            <person name="Mackenzie C."/>
            <person name="Madupu R."/>
            <person name="Miller N."/>
            <person name="Shvartsbeyn A."/>
            <person name="Sullivan S.A."/>
            <person name="Vaudin M."/>
            <person name="Wiegand R."/>
            <person name="Kaplan H.B."/>
        </authorList>
    </citation>
    <scope>NUCLEOTIDE SEQUENCE [LARGE SCALE GENOMIC DNA]</scope>
    <source>
        <strain evidence="3">DK1622</strain>
    </source>
</reference>
<dbReference type="KEGG" id="mxa:MXAN_6377"/>
<dbReference type="SUPFAM" id="SSF47090">
    <property type="entry name" value="PGBD-like"/>
    <property type="match status" value="1"/>
</dbReference>
<proteinExistence type="predicted"/>
<dbReference type="GeneID" id="41363589"/>
<dbReference type="STRING" id="246197.MXAN_6377"/>
<gene>
    <name evidence="2" type="ordered locus">MXAN_6377</name>
</gene>
<dbReference type="InterPro" id="IPR002477">
    <property type="entry name" value="Peptidoglycan-bd-like"/>
</dbReference>
<evidence type="ECO:0000313" key="3">
    <source>
        <dbReference type="Proteomes" id="UP000002402"/>
    </source>
</evidence>
<dbReference type="InterPro" id="IPR036366">
    <property type="entry name" value="PGBDSf"/>
</dbReference>
<sequence length="352" mass="39002">MSEAVLRQQQLQAAEEAAARQSHTTPPDGVCMPCGLRSLRALEVCVVGEDDQGLMDVQVELRLAPGQLLRARTNREGRARFEGLEADARYTLGLPDLDAAAWELLAEEPLPAERAVSDVPAAWQQAPSAQPPRVPEAHVVDQGDCMSSIAHQHGFLPETLWNLPENAVLHAKQRQRHVLYPGDTITLPPRRARDEEARAGRLYRVRRKGIPDMLRLRFLDVDEEPRVGLPFLLRLRTFSGESVRDVRGELDGDGYVQATIPPDADLGELILGTGPDRETYQLELGHVDPLGTFPGLQDRLANLGYFSCCEQDSEHHPVTRQALERLQLAYGLKPTGKLDGASRELLKALHLS</sequence>
<name>Q1CYM1_MYXXD</name>
<protein>
    <recommendedName>
        <fullName evidence="1">Peptidoglycan binding-like domain-containing protein</fullName>
    </recommendedName>
</protein>
<feature type="domain" description="Peptidoglycan binding-like" evidence="1">
    <location>
        <begin position="296"/>
        <end position="341"/>
    </location>
</feature>
<dbReference type="EMBL" id="CP000113">
    <property type="protein sequence ID" value="ABF86096.1"/>
    <property type="molecule type" value="Genomic_DNA"/>
</dbReference>
<dbReference type="Proteomes" id="UP000002402">
    <property type="component" value="Chromosome"/>
</dbReference>
<dbReference type="OrthoDB" id="5512387at2"/>
<dbReference type="AlphaFoldDB" id="Q1CYM1"/>
<dbReference type="InterPro" id="IPR036365">
    <property type="entry name" value="PGBD-like_sf"/>
</dbReference>
<dbReference type="InterPro" id="IPR036779">
    <property type="entry name" value="LysM_dom_sf"/>
</dbReference>
<dbReference type="eggNOG" id="COG1652">
    <property type="taxonomic scope" value="Bacteria"/>
</dbReference>
<organism evidence="2 3">
    <name type="scientific">Myxococcus xanthus (strain DK1622)</name>
    <dbReference type="NCBI Taxonomy" id="246197"/>
    <lineage>
        <taxon>Bacteria</taxon>
        <taxon>Pseudomonadati</taxon>
        <taxon>Myxococcota</taxon>
        <taxon>Myxococcia</taxon>
        <taxon>Myxococcales</taxon>
        <taxon>Cystobacterineae</taxon>
        <taxon>Myxococcaceae</taxon>
        <taxon>Myxococcus</taxon>
    </lineage>
</organism>
<dbReference type="RefSeq" id="WP_011556310.1">
    <property type="nucleotide sequence ID" value="NC_008095.1"/>
</dbReference>
<dbReference type="Gene3D" id="3.10.350.10">
    <property type="entry name" value="LysM domain"/>
    <property type="match status" value="1"/>
</dbReference>
<dbReference type="CDD" id="cd00118">
    <property type="entry name" value="LysM"/>
    <property type="match status" value="1"/>
</dbReference>
<dbReference type="eggNOG" id="COG3409">
    <property type="taxonomic scope" value="Bacteria"/>
</dbReference>
<dbReference type="Gene3D" id="1.10.101.10">
    <property type="entry name" value="PGBD-like superfamily/PGBD"/>
    <property type="match status" value="1"/>
</dbReference>
<dbReference type="HOGENOM" id="CLU_813347_0_0_7"/>
<keyword evidence="3" id="KW-1185">Reference proteome</keyword>
<accession>Q1CYM1</accession>
<dbReference type="EnsemblBacteria" id="ABF86096">
    <property type="protein sequence ID" value="ABF86096"/>
    <property type="gene ID" value="MXAN_6377"/>
</dbReference>
<dbReference type="InterPro" id="IPR018392">
    <property type="entry name" value="LysM"/>
</dbReference>
<evidence type="ECO:0000313" key="2">
    <source>
        <dbReference type="EMBL" id="ABF86096.1"/>
    </source>
</evidence>
<evidence type="ECO:0000259" key="1">
    <source>
        <dbReference type="Pfam" id="PF01471"/>
    </source>
</evidence>